<keyword evidence="3 6" id="KW-0812">Transmembrane</keyword>
<dbReference type="GO" id="GO:0005886">
    <property type="term" value="C:plasma membrane"/>
    <property type="evidence" value="ECO:0007669"/>
    <property type="project" value="UniProtKB-SubCell"/>
</dbReference>
<feature type="transmembrane region" description="Helical" evidence="6">
    <location>
        <begin position="183"/>
        <end position="206"/>
    </location>
</feature>
<name>A0A1C2EEW4_9PSED</name>
<keyword evidence="6" id="KW-1003">Cell membrane</keyword>
<protein>
    <recommendedName>
        <fullName evidence="6">Probable membrane transporter protein</fullName>
    </recommendedName>
</protein>
<feature type="transmembrane region" description="Helical" evidence="6">
    <location>
        <begin position="252"/>
        <end position="270"/>
    </location>
</feature>
<dbReference type="PANTHER" id="PTHR43701:SF2">
    <property type="entry name" value="MEMBRANE TRANSPORTER PROTEIN YJNA-RELATED"/>
    <property type="match status" value="1"/>
</dbReference>
<accession>A0A1C2EEW4</accession>
<sequence>MEFFLLVFFGCFAGITTVMFGFGGGFVIVPVIYHVISATHPVNSAANQSAMHIAVATSTCVMVLNAGLATFNQRKHKELLLPYIWPMAGYIAIGGAAGALMAECLSGLVVRLAFVMYLALTILDCLLRRGFLVANASSIIKRLSKKFIVFGGFSIGIVASILGVGGSVMTVPILRRCGLEMTYAAAGANALSLPVAISATMAYVFIAESKEYNLGAWYLGYVNIFYFVCIVGGALLGIKLSSQWADKIPDKLHASMYVGLLIVFMMAMIVK</sequence>
<evidence type="ECO:0000313" key="7">
    <source>
        <dbReference type="EMBL" id="OCX25515.1"/>
    </source>
</evidence>
<evidence type="ECO:0000256" key="4">
    <source>
        <dbReference type="ARBA" id="ARBA00022989"/>
    </source>
</evidence>
<gene>
    <name evidence="7" type="ORF">BBI10_02185</name>
</gene>
<feature type="transmembrane region" description="Helical" evidence="6">
    <location>
        <begin position="147"/>
        <end position="171"/>
    </location>
</feature>
<comment type="caution">
    <text evidence="7">The sequence shown here is derived from an EMBL/GenBank/DDBJ whole genome shotgun (WGS) entry which is preliminary data.</text>
</comment>
<comment type="similarity">
    <text evidence="2 6">Belongs to the 4-toluene sulfonate uptake permease (TSUP) (TC 2.A.102) family.</text>
</comment>
<keyword evidence="4 6" id="KW-1133">Transmembrane helix</keyword>
<reference evidence="7 8" key="1">
    <citation type="submission" date="2016-08" db="EMBL/GenBank/DDBJ databases">
        <title>Whole genome sequence of Pseudomonas graminis strain UASWS1507, a potential biological control agent for agriculture.</title>
        <authorList>
            <person name="Crovadore J."/>
            <person name="Calmin G."/>
            <person name="Chablais R."/>
            <person name="Cochard B."/>
            <person name="Lefort F."/>
        </authorList>
    </citation>
    <scope>NUCLEOTIDE SEQUENCE [LARGE SCALE GENOMIC DNA]</scope>
    <source>
        <strain evidence="7 8">UASWS1507</strain>
    </source>
</reference>
<evidence type="ECO:0000256" key="6">
    <source>
        <dbReference type="RuleBase" id="RU363041"/>
    </source>
</evidence>
<evidence type="ECO:0000256" key="3">
    <source>
        <dbReference type="ARBA" id="ARBA00022692"/>
    </source>
</evidence>
<evidence type="ECO:0000256" key="5">
    <source>
        <dbReference type="ARBA" id="ARBA00023136"/>
    </source>
</evidence>
<dbReference type="AlphaFoldDB" id="A0A1C2EEW4"/>
<feature type="transmembrane region" description="Helical" evidence="6">
    <location>
        <begin position="53"/>
        <end position="71"/>
    </location>
</feature>
<dbReference type="RefSeq" id="WP_065986375.1">
    <property type="nucleotide sequence ID" value="NZ_MDEN01000049.1"/>
</dbReference>
<dbReference type="InterPro" id="IPR002781">
    <property type="entry name" value="TM_pro_TauE-like"/>
</dbReference>
<proteinExistence type="inferred from homology"/>
<feature type="transmembrane region" description="Helical" evidence="6">
    <location>
        <begin position="7"/>
        <end position="33"/>
    </location>
</feature>
<evidence type="ECO:0000256" key="2">
    <source>
        <dbReference type="ARBA" id="ARBA00009142"/>
    </source>
</evidence>
<dbReference type="EMBL" id="MDEN01000049">
    <property type="protein sequence ID" value="OCX25515.1"/>
    <property type="molecule type" value="Genomic_DNA"/>
</dbReference>
<evidence type="ECO:0000313" key="8">
    <source>
        <dbReference type="Proteomes" id="UP000095143"/>
    </source>
</evidence>
<dbReference type="Pfam" id="PF01925">
    <property type="entry name" value="TauE"/>
    <property type="match status" value="1"/>
</dbReference>
<feature type="transmembrane region" description="Helical" evidence="6">
    <location>
        <begin position="83"/>
        <end position="102"/>
    </location>
</feature>
<evidence type="ECO:0000256" key="1">
    <source>
        <dbReference type="ARBA" id="ARBA00004141"/>
    </source>
</evidence>
<dbReference type="InterPro" id="IPR051598">
    <property type="entry name" value="TSUP/Inactive_protease-like"/>
</dbReference>
<dbReference type="OrthoDB" id="3431260at2"/>
<comment type="subcellular location">
    <subcellularLocation>
        <location evidence="6">Cell membrane</location>
        <topology evidence="6">Multi-pass membrane protein</topology>
    </subcellularLocation>
    <subcellularLocation>
        <location evidence="1">Membrane</location>
        <topology evidence="1">Multi-pass membrane protein</topology>
    </subcellularLocation>
</comment>
<dbReference type="PANTHER" id="PTHR43701">
    <property type="entry name" value="MEMBRANE TRANSPORTER PROTEIN MJ0441-RELATED"/>
    <property type="match status" value="1"/>
</dbReference>
<organism evidence="7 8">
    <name type="scientific">Pseudomonas graminis</name>
    <dbReference type="NCBI Taxonomy" id="158627"/>
    <lineage>
        <taxon>Bacteria</taxon>
        <taxon>Pseudomonadati</taxon>
        <taxon>Pseudomonadota</taxon>
        <taxon>Gammaproteobacteria</taxon>
        <taxon>Pseudomonadales</taxon>
        <taxon>Pseudomonadaceae</taxon>
        <taxon>Pseudomonas</taxon>
    </lineage>
</organism>
<keyword evidence="5 6" id="KW-0472">Membrane</keyword>
<dbReference type="Proteomes" id="UP000095143">
    <property type="component" value="Unassembled WGS sequence"/>
</dbReference>
<feature type="transmembrane region" description="Helical" evidence="6">
    <location>
        <begin position="218"/>
        <end position="240"/>
    </location>
</feature>
<feature type="transmembrane region" description="Helical" evidence="6">
    <location>
        <begin position="108"/>
        <end position="127"/>
    </location>
</feature>